<organism evidence="3 4">
    <name type="scientific">Pyrus ussuriensis x Pyrus communis</name>
    <dbReference type="NCBI Taxonomy" id="2448454"/>
    <lineage>
        <taxon>Eukaryota</taxon>
        <taxon>Viridiplantae</taxon>
        <taxon>Streptophyta</taxon>
        <taxon>Embryophyta</taxon>
        <taxon>Tracheophyta</taxon>
        <taxon>Spermatophyta</taxon>
        <taxon>Magnoliopsida</taxon>
        <taxon>eudicotyledons</taxon>
        <taxon>Gunneridae</taxon>
        <taxon>Pentapetalae</taxon>
        <taxon>rosids</taxon>
        <taxon>fabids</taxon>
        <taxon>Rosales</taxon>
        <taxon>Rosaceae</taxon>
        <taxon>Amygdaloideae</taxon>
        <taxon>Maleae</taxon>
        <taxon>Pyrus</taxon>
    </lineage>
</organism>
<reference evidence="3 4" key="1">
    <citation type="submission" date="2019-09" db="EMBL/GenBank/DDBJ databases">
        <authorList>
            <person name="Ou C."/>
        </authorList>
    </citation>
    <scope>NUCLEOTIDE SEQUENCE [LARGE SCALE GENOMIC DNA]</scope>
    <source>
        <strain evidence="3">S2</strain>
        <tissue evidence="3">Leaf</tissue>
    </source>
</reference>
<gene>
    <name evidence="3" type="ORF">D8674_035212</name>
</gene>
<dbReference type="EMBL" id="SMOL01000458">
    <property type="protein sequence ID" value="KAB2612896.1"/>
    <property type="molecule type" value="Genomic_DNA"/>
</dbReference>
<dbReference type="AlphaFoldDB" id="A0A5N5GBT1"/>
<name>A0A5N5GBT1_9ROSA</name>
<keyword evidence="2" id="KW-0812">Transmembrane</keyword>
<comment type="caution">
    <text evidence="3">The sequence shown here is derived from an EMBL/GenBank/DDBJ whole genome shotgun (WGS) entry which is preliminary data.</text>
</comment>
<evidence type="ECO:0000313" key="3">
    <source>
        <dbReference type="EMBL" id="KAB2612896.1"/>
    </source>
</evidence>
<keyword evidence="2" id="KW-0472">Membrane</keyword>
<dbReference type="OrthoDB" id="1168837at2759"/>
<keyword evidence="2" id="KW-1133">Transmembrane helix</keyword>
<evidence type="ECO:0000256" key="2">
    <source>
        <dbReference type="SAM" id="Phobius"/>
    </source>
</evidence>
<reference evidence="3 4" key="3">
    <citation type="submission" date="2019-11" db="EMBL/GenBank/DDBJ databases">
        <title>A de novo genome assembly of a pear dwarfing rootstock.</title>
        <authorList>
            <person name="Wang F."/>
            <person name="Wang J."/>
            <person name="Li S."/>
            <person name="Zhang Y."/>
            <person name="Fang M."/>
            <person name="Ma L."/>
            <person name="Zhao Y."/>
            <person name="Jiang S."/>
        </authorList>
    </citation>
    <scope>NUCLEOTIDE SEQUENCE [LARGE SCALE GENOMIC DNA]</scope>
    <source>
        <strain evidence="3">S2</strain>
        <tissue evidence="3">Leaf</tissue>
    </source>
</reference>
<evidence type="ECO:0000313" key="4">
    <source>
        <dbReference type="Proteomes" id="UP000327157"/>
    </source>
</evidence>
<feature type="transmembrane region" description="Helical" evidence="2">
    <location>
        <begin position="6"/>
        <end position="28"/>
    </location>
</feature>
<protein>
    <submittedName>
        <fullName evidence="3">Uncharacterized protein</fullName>
    </submittedName>
</protein>
<reference evidence="4" key="2">
    <citation type="submission" date="2019-10" db="EMBL/GenBank/DDBJ databases">
        <title>A de novo genome assembly of a pear dwarfing rootstock.</title>
        <authorList>
            <person name="Wang F."/>
            <person name="Wang J."/>
            <person name="Li S."/>
            <person name="Zhang Y."/>
            <person name="Fang M."/>
            <person name="Ma L."/>
            <person name="Zhao Y."/>
            <person name="Jiang S."/>
        </authorList>
    </citation>
    <scope>NUCLEOTIDE SEQUENCE [LARGE SCALE GENOMIC DNA]</scope>
</reference>
<dbReference type="Proteomes" id="UP000327157">
    <property type="component" value="Chromosome 9"/>
</dbReference>
<sequence length="197" mass="22081">MEGTTIFSLNVTKLLMINAVLVLLVHALQVQTLPMHYKPRLRPYLTRPPPPPTDGASSNLPSPTRPIPSPPLPSFKDRLRNFNQHICDQSCTLECCDLFGINETLCLNGRLPDHDHPGLPHRPPFIGRILTPYSICYSQCNKRCSCQLPPTLFQCTAGCGYHFIDTKSAELTDLDADKVKKHAASCYHKCKKIFEVV</sequence>
<accession>A0A5N5GBT1</accession>
<feature type="compositionally biased region" description="Pro residues" evidence="1">
    <location>
        <begin position="63"/>
        <end position="73"/>
    </location>
</feature>
<keyword evidence="4" id="KW-1185">Reference proteome</keyword>
<proteinExistence type="predicted"/>
<feature type="region of interest" description="Disordered" evidence="1">
    <location>
        <begin position="40"/>
        <end position="74"/>
    </location>
</feature>
<evidence type="ECO:0000256" key="1">
    <source>
        <dbReference type="SAM" id="MobiDB-lite"/>
    </source>
</evidence>